<dbReference type="AlphaFoldDB" id="A0A0S4JBI3"/>
<reference evidence="3" key="1">
    <citation type="submission" date="2015-09" db="EMBL/GenBank/DDBJ databases">
        <authorList>
            <consortium name="Pathogen Informatics"/>
        </authorList>
    </citation>
    <scope>NUCLEOTIDE SEQUENCE [LARGE SCALE GENOMIC DNA]</scope>
    <source>
        <strain evidence="3">Lake Konstanz</strain>
    </source>
</reference>
<sequence>KIGCKWVHSAECPEGFARQLPELDRRVMHRALLGLLLWYDHWSIVNKKDNGSYVELIRNADILLALAKQARQETRTPTNALPFDVPHEATQPVLTTTSRLPESDDPVVREGRKMLAQLQKTHRDSILVKQLKSPLKGDAVHSSRPSMEDVPLPVAAPLAPVVMVTKNNAVDERSTSPEATPPPSAKIRVPPICPPQLVDINATQGNPTSRHHVDANKGPLSGADVDAAAKFARQVSSTTEVSNAGHAEMKKRLSRMSEDEIVSMVLKDRKKIFPATAKTMSETAKKASRRDAVMSFFRTTSPAKSKILSTLPINSPGTAGASLTTTAAAAPAAAPEKSAPLMPPRLNLTRLAK</sequence>
<gene>
    <name evidence="2" type="ORF">BSAL_17635</name>
</gene>
<organism evidence="2 3">
    <name type="scientific">Bodo saltans</name>
    <name type="common">Flagellated protozoan</name>
    <dbReference type="NCBI Taxonomy" id="75058"/>
    <lineage>
        <taxon>Eukaryota</taxon>
        <taxon>Discoba</taxon>
        <taxon>Euglenozoa</taxon>
        <taxon>Kinetoplastea</taxon>
        <taxon>Metakinetoplastina</taxon>
        <taxon>Eubodonida</taxon>
        <taxon>Bodonidae</taxon>
        <taxon>Bodo</taxon>
    </lineage>
</organism>
<feature type="compositionally biased region" description="Low complexity" evidence="1">
    <location>
        <begin position="319"/>
        <end position="340"/>
    </location>
</feature>
<dbReference type="EMBL" id="CYKH01001679">
    <property type="protein sequence ID" value="CUG88858.1"/>
    <property type="molecule type" value="Genomic_DNA"/>
</dbReference>
<name>A0A0S4JBI3_BODSA</name>
<dbReference type="Proteomes" id="UP000051952">
    <property type="component" value="Unassembled WGS sequence"/>
</dbReference>
<evidence type="ECO:0000256" key="1">
    <source>
        <dbReference type="SAM" id="MobiDB-lite"/>
    </source>
</evidence>
<evidence type="ECO:0000313" key="2">
    <source>
        <dbReference type="EMBL" id="CUG88858.1"/>
    </source>
</evidence>
<proteinExistence type="predicted"/>
<evidence type="ECO:0000313" key="3">
    <source>
        <dbReference type="Proteomes" id="UP000051952"/>
    </source>
</evidence>
<protein>
    <submittedName>
        <fullName evidence="2">Kinesin, putative</fullName>
    </submittedName>
</protein>
<feature type="non-terminal residue" evidence="2">
    <location>
        <position position="1"/>
    </location>
</feature>
<feature type="region of interest" description="Disordered" evidence="1">
    <location>
        <begin position="319"/>
        <end position="353"/>
    </location>
</feature>
<keyword evidence="3" id="KW-1185">Reference proteome</keyword>
<accession>A0A0S4JBI3</accession>
<dbReference type="VEuPathDB" id="TriTrypDB:BSAL_17635"/>